<feature type="binding site" evidence="10 13">
    <location>
        <position position="453"/>
    </location>
    <ligand>
        <name>Mn(2+)</name>
        <dbReference type="ChEBI" id="CHEBI:29035"/>
        <label>2</label>
    </ligand>
</feature>
<evidence type="ECO:0000256" key="3">
    <source>
        <dbReference type="ARBA" id="ARBA00008819"/>
    </source>
</evidence>
<dbReference type="FunFam" id="3.40.1450.10:FF:000001">
    <property type="entry name" value="2,3-bisphosphoglycerate-independent phosphoglycerate mutase"/>
    <property type="match status" value="1"/>
</dbReference>
<comment type="subunit">
    <text evidence="10">Monomer.</text>
</comment>
<feature type="binding site" evidence="10 12">
    <location>
        <position position="194"/>
    </location>
    <ligand>
        <name>substrate</name>
    </ligand>
</feature>
<evidence type="ECO:0000256" key="6">
    <source>
        <dbReference type="ARBA" id="ARBA00023152"/>
    </source>
</evidence>
<dbReference type="GO" id="GO:0006007">
    <property type="term" value="P:glucose catabolic process"/>
    <property type="evidence" value="ECO:0007669"/>
    <property type="project" value="InterPro"/>
</dbReference>
<dbReference type="InterPro" id="IPR011258">
    <property type="entry name" value="BPG-indep_PGM_N"/>
</dbReference>
<feature type="binding site" evidence="10 13">
    <location>
        <position position="411"/>
    </location>
    <ligand>
        <name>Mn(2+)</name>
        <dbReference type="ChEBI" id="CHEBI:29035"/>
        <label>1</label>
    </ligand>
</feature>
<dbReference type="NCBIfam" id="TIGR01307">
    <property type="entry name" value="pgm_bpd_ind"/>
    <property type="match status" value="1"/>
</dbReference>
<accession>A0A8E4EYE8</accession>
<comment type="catalytic activity">
    <reaction evidence="1 10">
        <text>(2R)-2-phosphoglycerate = (2R)-3-phosphoglycerate</text>
        <dbReference type="Rhea" id="RHEA:15901"/>
        <dbReference type="ChEBI" id="CHEBI:58272"/>
        <dbReference type="ChEBI" id="CHEBI:58289"/>
        <dbReference type="EC" id="5.4.2.12"/>
    </reaction>
</comment>
<evidence type="ECO:0000256" key="9">
    <source>
        <dbReference type="ARBA" id="ARBA00071648"/>
    </source>
</evidence>
<feature type="domain" description="BPG-independent PGAM N-terminal" evidence="15">
    <location>
        <begin position="91"/>
        <end position="307"/>
    </location>
</feature>
<protein>
    <recommendedName>
        <fullName evidence="9 10">2,3-bisphosphoglycerate-independent phosphoglycerate mutase</fullName>
        <shortName evidence="10">BPG-independent PGAM</shortName>
        <shortName evidence="10">Phosphoglyceromutase</shortName>
        <shortName evidence="10">iPGM</shortName>
        <ecNumber evidence="4 10">5.4.2.12</ecNumber>
    </recommendedName>
</protein>
<dbReference type="PIRSF" id="PIRSF001492">
    <property type="entry name" value="IPGAM"/>
    <property type="match status" value="1"/>
</dbReference>
<feature type="binding site" evidence="10 13">
    <location>
        <position position="471"/>
    </location>
    <ligand>
        <name>Mn(2+)</name>
        <dbReference type="ChEBI" id="CHEBI:29035"/>
        <label>1</label>
    </ligand>
</feature>
<reference evidence="16" key="1">
    <citation type="submission" date="2020-10" db="EMBL/GenBank/DDBJ databases">
        <authorList>
            <person name="Szabo G."/>
        </authorList>
    </citation>
    <scope>NUCLEOTIDE SEQUENCE</scope>
    <source>
        <strain evidence="16">PROFFT</strain>
    </source>
</reference>
<evidence type="ECO:0000256" key="7">
    <source>
        <dbReference type="ARBA" id="ARBA00023211"/>
    </source>
</evidence>
<comment type="pathway">
    <text evidence="2 10">Carbohydrate degradation; glycolysis; pyruvate from D-glyceraldehyde 3-phosphate: step 3/5.</text>
</comment>
<dbReference type="Pfam" id="PF06415">
    <property type="entry name" value="iPGM_N"/>
    <property type="match status" value="1"/>
</dbReference>
<feature type="binding site" evidence="10 12">
    <location>
        <position position="344"/>
    </location>
    <ligand>
        <name>substrate</name>
    </ligand>
</feature>
<dbReference type="GO" id="GO:0005829">
    <property type="term" value="C:cytosol"/>
    <property type="evidence" value="ECO:0007669"/>
    <property type="project" value="TreeGrafter"/>
</dbReference>
<keyword evidence="17" id="KW-1185">Reference proteome</keyword>
<feature type="binding site" evidence="10 12">
    <location>
        <begin position="162"/>
        <end position="163"/>
    </location>
    <ligand>
        <name>substrate</name>
    </ligand>
</feature>
<dbReference type="Pfam" id="PF01676">
    <property type="entry name" value="Metalloenzyme"/>
    <property type="match status" value="1"/>
</dbReference>
<comment type="function">
    <text evidence="10">Catalyzes the interconversion of 2-phosphoglycerate and 3-phosphoglycerate.</text>
</comment>
<dbReference type="NCBIfam" id="NF003897">
    <property type="entry name" value="PRK05434.1-5"/>
    <property type="match status" value="1"/>
</dbReference>
<evidence type="ECO:0000256" key="12">
    <source>
        <dbReference type="PIRSR" id="PIRSR001492-2"/>
    </source>
</evidence>
<dbReference type="GO" id="GO:0004619">
    <property type="term" value="F:phosphoglycerate mutase activity"/>
    <property type="evidence" value="ECO:0007669"/>
    <property type="project" value="UniProtKB-UniRule"/>
</dbReference>
<evidence type="ECO:0000256" key="1">
    <source>
        <dbReference type="ARBA" id="ARBA00000370"/>
    </source>
</evidence>
<keyword evidence="5 10" id="KW-0479">Metal-binding</keyword>
<proteinExistence type="inferred from homology"/>
<feature type="binding site" evidence="10 13">
    <location>
        <position position="452"/>
    </location>
    <ligand>
        <name>Mn(2+)</name>
        <dbReference type="ChEBI" id="CHEBI:29035"/>
        <label>2</label>
    </ligand>
</feature>
<dbReference type="Gene3D" id="3.40.720.10">
    <property type="entry name" value="Alkaline Phosphatase, subunit A"/>
    <property type="match status" value="1"/>
</dbReference>
<feature type="binding site" evidence="10 13">
    <location>
        <position position="415"/>
    </location>
    <ligand>
        <name>Mn(2+)</name>
        <dbReference type="ChEBI" id="CHEBI:29035"/>
        <label>1</label>
    </ligand>
</feature>
<feature type="binding site" evidence="10 13">
    <location>
        <position position="71"/>
    </location>
    <ligand>
        <name>Mn(2+)</name>
        <dbReference type="ChEBI" id="CHEBI:29035"/>
        <label>2</label>
    </ligand>
</feature>
<dbReference type="SUPFAM" id="SSF64158">
    <property type="entry name" value="2,3-Bisphosphoglycerate-independent phosphoglycerate mutase, substrate-binding domain"/>
    <property type="match status" value="1"/>
</dbReference>
<evidence type="ECO:0000313" key="16">
    <source>
        <dbReference type="EMBL" id="CAD6510225.1"/>
    </source>
</evidence>
<dbReference type="HAMAP" id="MF_01038">
    <property type="entry name" value="GpmI"/>
    <property type="match status" value="1"/>
</dbReference>
<evidence type="ECO:0000256" key="2">
    <source>
        <dbReference type="ARBA" id="ARBA00004798"/>
    </source>
</evidence>
<dbReference type="AlphaFoldDB" id="A0A8E4EYE8"/>
<dbReference type="PANTHER" id="PTHR31637:SF0">
    <property type="entry name" value="2,3-BISPHOSPHOGLYCERATE-INDEPENDENT PHOSPHOGLYCERATE MUTASE"/>
    <property type="match status" value="1"/>
</dbReference>
<dbReference type="GO" id="GO:0006096">
    <property type="term" value="P:glycolytic process"/>
    <property type="evidence" value="ECO:0007669"/>
    <property type="project" value="UniProtKB-UniRule"/>
</dbReference>
<evidence type="ECO:0000259" key="15">
    <source>
        <dbReference type="Pfam" id="PF06415"/>
    </source>
</evidence>
<dbReference type="InterPro" id="IPR005995">
    <property type="entry name" value="Pgm_bpd_ind"/>
</dbReference>
<evidence type="ECO:0000256" key="11">
    <source>
        <dbReference type="PIRSR" id="PIRSR001492-1"/>
    </source>
</evidence>
<dbReference type="UniPathway" id="UPA00109">
    <property type="reaction ID" value="UER00186"/>
</dbReference>
<dbReference type="InterPro" id="IPR006124">
    <property type="entry name" value="Metalloenzyme"/>
</dbReference>
<keyword evidence="8 10" id="KW-0413">Isomerase</keyword>
<evidence type="ECO:0000256" key="4">
    <source>
        <dbReference type="ARBA" id="ARBA00012026"/>
    </source>
</evidence>
<sequence>MYIEVITMSKIKKTMVLLILDGYGYREDMQDNAILKAKSPVMDRLWKEYPHTLISASGLDVGLPDGQMGNSEVGHINLGAGRIVYQDLTRIDKEIKEGNFFINKVIIDAVDQAVSLGKAVHIMGLLSPGGVHSHESHIMAMVELAAKRRAENIYLHAFLDGRDTPPRSAKNTLKLFTEKFVQLGRGRIASLIGRYYAMDRDNRWDRVKLAYDLITEAKGEFRAENAVSGLEDAYDRDENDEFVKSTVIRGTGEPDAIMQDGDALIFMNFRADRARQITHAFVKSDFKDFPRNKVVSLSNFVMLTEYAADIKAACAYRSSSLKNTFGEWLMKHNKTQLRISETEKYAHVTFFYNGGIEKRFKGEDRILINSPKVATYDLKPEMSSAELTAELIAAINSTKYDAIICNYPNGDMVGHTGIYDATVKAIEILDECIGQVVKAVNSIDGQLLITADHGNAELMRDQFTGSPYTAHTNLPVPLIYIGKPAKSINGGKLSDIAVTMLTMMNMKVPKDMTGKQLFILS</sequence>
<gene>
    <name evidence="10 16" type="primary">gpmI</name>
    <name evidence="16" type="ORF">PROFFT_A_03530</name>
</gene>
<dbReference type="KEGG" id="ptf:PROFFT_A_03530"/>
<dbReference type="PANTHER" id="PTHR31637">
    <property type="entry name" value="2,3-BISPHOSPHOGLYCERATE-INDEPENDENT PHOSPHOGLYCERATE MUTASE"/>
    <property type="match status" value="1"/>
</dbReference>
<dbReference type="InterPro" id="IPR036646">
    <property type="entry name" value="PGAM_B_sf"/>
</dbReference>
<dbReference type="EMBL" id="LR890047">
    <property type="protein sequence ID" value="CAD6510225.1"/>
    <property type="molecule type" value="Genomic_DNA"/>
</dbReference>
<dbReference type="Proteomes" id="UP000683585">
    <property type="component" value="Chromosome"/>
</dbReference>
<dbReference type="Gene3D" id="3.40.1450.10">
    <property type="entry name" value="BPG-independent phosphoglycerate mutase, domain B"/>
    <property type="match status" value="1"/>
</dbReference>
<comment type="similarity">
    <text evidence="3 10">Belongs to the BPG-independent phosphoglycerate mutase family.</text>
</comment>
<dbReference type="EC" id="5.4.2.12" evidence="4 10"/>
<evidence type="ECO:0000256" key="5">
    <source>
        <dbReference type="ARBA" id="ARBA00022723"/>
    </source>
</evidence>
<organism evidence="16 17">
    <name type="scientific">Candidatus Profftia tarda</name>
    <dbReference type="NCBI Taxonomy" id="1177216"/>
    <lineage>
        <taxon>Bacteria</taxon>
        <taxon>Pseudomonadati</taxon>
        <taxon>Pseudomonadota</taxon>
        <taxon>Gammaproteobacteria</taxon>
        <taxon>Enterobacterales</taxon>
        <taxon>Enterobacteriaceae</taxon>
        <taxon>Candidatus Profftia</taxon>
    </lineage>
</organism>
<dbReference type="InterPro" id="IPR017850">
    <property type="entry name" value="Alkaline_phosphatase_core_sf"/>
</dbReference>
<dbReference type="SUPFAM" id="SSF53649">
    <property type="entry name" value="Alkaline phosphatase-like"/>
    <property type="match status" value="1"/>
</dbReference>
<feature type="binding site" evidence="10 13">
    <location>
        <position position="21"/>
    </location>
    <ligand>
        <name>Mn(2+)</name>
        <dbReference type="ChEBI" id="CHEBI:29035"/>
        <label>2</label>
    </ligand>
</feature>
<feature type="binding site" evidence="10 12">
    <location>
        <position position="132"/>
    </location>
    <ligand>
        <name>substrate</name>
    </ligand>
</feature>
<feature type="binding site" evidence="10 12">
    <location>
        <begin position="270"/>
        <end position="273"/>
    </location>
    <ligand>
        <name>substrate</name>
    </ligand>
</feature>
<keyword evidence="7 10" id="KW-0464">Manganese</keyword>
<comment type="cofactor">
    <cofactor evidence="10">
        <name>Mn(2+)</name>
        <dbReference type="ChEBI" id="CHEBI:29035"/>
    </cofactor>
    <text evidence="10">Binds 2 manganese ions per subunit.</text>
</comment>
<feature type="domain" description="Metalloenzyme" evidence="14">
    <location>
        <begin position="13"/>
        <end position="507"/>
    </location>
</feature>
<dbReference type="GO" id="GO:0030145">
    <property type="term" value="F:manganese ion binding"/>
    <property type="evidence" value="ECO:0007669"/>
    <property type="project" value="UniProtKB-UniRule"/>
</dbReference>
<evidence type="ECO:0000256" key="13">
    <source>
        <dbReference type="PIRSR" id="PIRSR001492-3"/>
    </source>
</evidence>
<feature type="active site" description="Phosphoserine intermediate" evidence="10 11">
    <location>
        <position position="71"/>
    </location>
</feature>
<evidence type="ECO:0000256" key="10">
    <source>
        <dbReference type="HAMAP-Rule" id="MF_01038"/>
    </source>
</evidence>
<dbReference type="CDD" id="cd16010">
    <property type="entry name" value="iPGM"/>
    <property type="match status" value="1"/>
</dbReference>
<keyword evidence="6 10" id="KW-0324">Glycolysis</keyword>
<evidence type="ECO:0000256" key="8">
    <source>
        <dbReference type="ARBA" id="ARBA00023235"/>
    </source>
</evidence>
<evidence type="ECO:0000313" key="17">
    <source>
        <dbReference type="Proteomes" id="UP000683585"/>
    </source>
</evidence>
<name>A0A8E4EYE8_9ENTR</name>
<evidence type="ECO:0000259" key="14">
    <source>
        <dbReference type="Pfam" id="PF01676"/>
    </source>
</evidence>
<feature type="binding site" evidence="10 12">
    <location>
        <position position="200"/>
    </location>
    <ligand>
        <name>substrate</name>
    </ligand>
</feature>